<dbReference type="AlphaFoldDB" id="Q21SE0"/>
<feature type="domain" description="HAMP" evidence="7">
    <location>
        <begin position="207"/>
        <end position="259"/>
    </location>
</feature>
<dbReference type="InterPro" id="IPR051310">
    <property type="entry name" value="MCP_chemotaxis"/>
</dbReference>
<dbReference type="PANTHER" id="PTHR43531:SF14">
    <property type="entry name" value="METHYL-ACCEPTING CHEMOTAXIS PROTEIN I-RELATED"/>
    <property type="match status" value="1"/>
</dbReference>
<evidence type="ECO:0000313" key="9">
    <source>
        <dbReference type="Proteomes" id="UP000008332"/>
    </source>
</evidence>
<dbReference type="HOGENOM" id="CLU_000445_107_16_4"/>
<dbReference type="SMART" id="SM00283">
    <property type="entry name" value="MA"/>
    <property type="match status" value="1"/>
</dbReference>
<dbReference type="SUPFAM" id="SSF58104">
    <property type="entry name" value="Methyl-accepting chemotaxis protein (MCP) signaling domain"/>
    <property type="match status" value="1"/>
</dbReference>
<dbReference type="GO" id="GO:0006935">
    <property type="term" value="P:chemotaxis"/>
    <property type="evidence" value="ECO:0007669"/>
    <property type="project" value="InterPro"/>
</dbReference>
<feature type="transmembrane region" description="Helical" evidence="5">
    <location>
        <begin position="185"/>
        <end position="206"/>
    </location>
</feature>
<keyword evidence="4" id="KW-0807">Transducer</keyword>
<protein>
    <submittedName>
        <fullName evidence="8">Methyl-accepting chemotaxis sensory transducer</fullName>
    </submittedName>
</protein>
<keyword evidence="5" id="KW-1133">Transmembrane helix</keyword>
<dbReference type="GO" id="GO:0004888">
    <property type="term" value="F:transmembrane signaling receptor activity"/>
    <property type="evidence" value="ECO:0007669"/>
    <property type="project" value="InterPro"/>
</dbReference>
<sequence>MKISSRLTLGFGVLGLLIALMGGVSLLKVGVMSKMFNQVIDERMPLIAATNEVKGDLNAISIALRNTMMMRDADGIKKEVERVESARVRINASLARLGEQTTSDTGQAILAKVAKARSQYDPMQAEVMGLVNAGSFFEARTLLMDKVAPAQEAYFDTLNGLLTHLDSQLNQSTSATQDAATSMKVVVVATLAIALVLAVLMAAWIIRSITGPLNQAVAVSRAVAAGDLSQQFEASGKSETALLLLALKDMQAHLSTVVSEVRDDAESVATASAEIAQGDLDLSARTESQASSLEQTSASMELLSANVKQNADNARKANELALNASSVAARGGDVVSQVVDTMKGINDASRRISDIISVIDGIAFQTNILALNAAVEAARAGEQGRGFAVVASEVRSLAGRSAEAAREIKSLINASVERVEQGSALVDRAGATMSEVVNSIRHVTDIMAEISIASTDQSDGVSQVGEAIAQMDQATQQNAALVEEMAASAGSLKSRAQALVQTVAVFKLEAA</sequence>
<dbReference type="Pfam" id="PF00015">
    <property type="entry name" value="MCPsignal"/>
    <property type="match status" value="1"/>
</dbReference>
<evidence type="ECO:0000256" key="2">
    <source>
        <dbReference type="ARBA" id="ARBA00022481"/>
    </source>
</evidence>
<dbReference type="Pfam" id="PF00672">
    <property type="entry name" value="HAMP"/>
    <property type="match status" value="1"/>
</dbReference>
<evidence type="ECO:0000313" key="8">
    <source>
        <dbReference type="EMBL" id="ABD71313.1"/>
    </source>
</evidence>
<dbReference type="PROSITE" id="PS50111">
    <property type="entry name" value="CHEMOTAXIS_TRANSDUC_2"/>
    <property type="match status" value="1"/>
</dbReference>
<evidence type="ECO:0000259" key="6">
    <source>
        <dbReference type="PROSITE" id="PS50111"/>
    </source>
</evidence>
<dbReference type="OrthoDB" id="9763018at2"/>
<gene>
    <name evidence="8" type="ordered locus">Rfer_3610</name>
</gene>
<dbReference type="InterPro" id="IPR004090">
    <property type="entry name" value="Chemotax_Me-accpt_rcpt"/>
</dbReference>
<dbReference type="Pfam" id="PF12729">
    <property type="entry name" value="4HB_MCP_1"/>
    <property type="match status" value="1"/>
</dbReference>
<dbReference type="Proteomes" id="UP000008332">
    <property type="component" value="Chromosome"/>
</dbReference>
<dbReference type="eggNOG" id="COG0840">
    <property type="taxonomic scope" value="Bacteria"/>
</dbReference>
<name>Q21SE0_ALBFT</name>
<comment type="similarity">
    <text evidence="3">Belongs to the methyl-accepting chemotaxis (MCP) protein family.</text>
</comment>
<dbReference type="Gene3D" id="1.10.287.950">
    <property type="entry name" value="Methyl-accepting chemotaxis protein"/>
    <property type="match status" value="1"/>
</dbReference>
<accession>Q21SE0</accession>
<dbReference type="FunFam" id="1.10.287.950:FF:000001">
    <property type="entry name" value="Methyl-accepting chemotaxis sensory transducer"/>
    <property type="match status" value="1"/>
</dbReference>
<reference evidence="9" key="1">
    <citation type="submission" date="2006-02" db="EMBL/GenBank/DDBJ databases">
        <title>Complete sequence of chromosome of Rhodoferax ferrireducens DSM 15236.</title>
        <authorList>
            <person name="Copeland A."/>
            <person name="Lucas S."/>
            <person name="Lapidus A."/>
            <person name="Barry K."/>
            <person name="Detter J.C."/>
            <person name="Glavina del Rio T."/>
            <person name="Hammon N."/>
            <person name="Israni S."/>
            <person name="Pitluck S."/>
            <person name="Brettin T."/>
            <person name="Bruce D."/>
            <person name="Han C."/>
            <person name="Tapia R."/>
            <person name="Gilna P."/>
            <person name="Kiss H."/>
            <person name="Schmutz J."/>
            <person name="Larimer F."/>
            <person name="Land M."/>
            <person name="Kyrpides N."/>
            <person name="Ivanova N."/>
            <person name="Richardson P."/>
        </authorList>
    </citation>
    <scope>NUCLEOTIDE SEQUENCE [LARGE SCALE GENOMIC DNA]</scope>
    <source>
        <strain evidence="9">ATCC BAA-621 / DSM 15236 / T118</strain>
    </source>
</reference>
<dbReference type="PANTHER" id="PTHR43531">
    <property type="entry name" value="PROTEIN ICFG"/>
    <property type="match status" value="1"/>
</dbReference>
<proteinExistence type="inferred from homology"/>
<keyword evidence="9" id="KW-1185">Reference proteome</keyword>
<dbReference type="PRINTS" id="PR00260">
    <property type="entry name" value="CHEMTRNSDUCR"/>
</dbReference>
<evidence type="ECO:0000256" key="4">
    <source>
        <dbReference type="PROSITE-ProRule" id="PRU00284"/>
    </source>
</evidence>
<dbReference type="PROSITE" id="PS50885">
    <property type="entry name" value="HAMP"/>
    <property type="match status" value="1"/>
</dbReference>
<dbReference type="InterPro" id="IPR003660">
    <property type="entry name" value="HAMP_dom"/>
</dbReference>
<dbReference type="SMART" id="SM00304">
    <property type="entry name" value="HAMP"/>
    <property type="match status" value="1"/>
</dbReference>
<dbReference type="EMBL" id="CP000267">
    <property type="protein sequence ID" value="ABD71313.1"/>
    <property type="molecule type" value="Genomic_DNA"/>
</dbReference>
<keyword evidence="2" id="KW-0488">Methylation</keyword>
<dbReference type="CDD" id="cd11386">
    <property type="entry name" value="MCP_signal"/>
    <property type="match status" value="1"/>
</dbReference>
<dbReference type="CDD" id="cd19411">
    <property type="entry name" value="MCP2201-like_sensor"/>
    <property type="match status" value="1"/>
</dbReference>
<keyword evidence="5" id="KW-0812">Transmembrane</keyword>
<dbReference type="InterPro" id="IPR004089">
    <property type="entry name" value="MCPsignal_dom"/>
</dbReference>
<dbReference type="GO" id="GO:0007165">
    <property type="term" value="P:signal transduction"/>
    <property type="evidence" value="ECO:0007669"/>
    <property type="project" value="UniProtKB-KW"/>
</dbReference>
<dbReference type="STRING" id="338969.Rfer_3610"/>
<dbReference type="KEGG" id="rfr:Rfer_3610"/>
<evidence type="ECO:0000259" key="7">
    <source>
        <dbReference type="PROSITE" id="PS50885"/>
    </source>
</evidence>
<feature type="domain" description="Methyl-accepting transducer" evidence="6">
    <location>
        <begin position="264"/>
        <end position="493"/>
    </location>
</feature>
<evidence type="ECO:0000256" key="3">
    <source>
        <dbReference type="ARBA" id="ARBA00029447"/>
    </source>
</evidence>
<comment type="subcellular location">
    <subcellularLocation>
        <location evidence="1">Membrane</location>
    </subcellularLocation>
</comment>
<dbReference type="InterPro" id="IPR024478">
    <property type="entry name" value="HlyB_4HB_MCP"/>
</dbReference>
<evidence type="ECO:0000256" key="1">
    <source>
        <dbReference type="ARBA" id="ARBA00004370"/>
    </source>
</evidence>
<evidence type="ECO:0000256" key="5">
    <source>
        <dbReference type="SAM" id="Phobius"/>
    </source>
</evidence>
<organism evidence="8 9">
    <name type="scientific">Albidiferax ferrireducens (strain ATCC BAA-621 / DSM 15236 / T118)</name>
    <name type="common">Rhodoferax ferrireducens</name>
    <dbReference type="NCBI Taxonomy" id="338969"/>
    <lineage>
        <taxon>Bacteria</taxon>
        <taxon>Pseudomonadati</taxon>
        <taxon>Pseudomonadota</taxon>
        <taxon>Betaproteobacteria</taxon>
        <taxon>Burkholderiales</taxon>
        <taxon>Comamonadaceae</taxon>
        <taxon>Rhodoferax</taxon>
    </lineage>
</organism>
<dbReference type="GO" id="GO:0005886">
    <property type="term" value="C:plasma membrane"/>
    <property type="evidence" value="ECO:0007669"/>
    <property type="project" value="TreeGrafter"/>
</dbReference>
<keyword evidence="5" id="KW-0472">Membrane</keyword>
<dbReference type="InterPro" id="IPR047347">
    <property type="entry name" value="YvaQ-like_sensor"/>
</dbReference>